<proteinExistence type="predicted"/>
<dbReference type="Pfam" id="PF12730">
    <property type="entry name" value="ABC2_membrane_4"/>
    <property type="match status" value="1"/>
</dbReference>
<dbReference type="RefSeq" id="WP_347325201.1">
    <property type="nucleotide sequence ID" value="NZ_JBCGUH010000005.1"/>
</dbReference>
<evidence type="ECO:0000313" key="2">
    <source>
        <dbReference type="EMBL" id="MFD1887306.1"/>
    </source>
</evidence>
<keyword evidence="1" id="KW-0472">Membrane</keyword>
<evidence type="ECO:0000313" key="3">
    <source>
        <dbReference type="Proteomes" id="UP001597233"/>
    </source>
</evidence>
<comment type="caution">
    <text evidence="2">The sequence shown here is derived from an EMBL/GenBank/DDBJ whole genome shotgun (WGS) entry which is preliminary data.</text>
</comment>
<feature type="transmembrane region" description="Helical" evidence="1">
    <location>
        <begin position="213"/>
        <end position="237"/>
    </location>
</feature>
<dbReference type="Proteomes" id="UP001597233">
    <property type="component" value="Unassembled WGS sequence"/>
</dbReference>
<evidence type="ECO:0000256" key="1">
    <source>
        <dbReference type="SAM" id="Phobius"/>
    </source>
</evidence>
<organism evidence="2 3">
    <name type="scientific">Paenibacillus wenxiniae</name>
    <dbReference type="NCBI Taxonomy" id="1636843"/>
    <lineage>
        <taxon>Bacteria</taxon>
        <taxon>Bacillati</taxon>
        <taxon>Bacillota</taxon>
        <taxon>Bacilli</taxon>
        <taxon>Bacillales</taxon>
        <taxon>Paenibacillaceae</taxon>
        <taxon>Paenibacillus</taxon>
    </lineage>
</organism>
<accession>A0ABW4RLW5</accession>
<dbReference type="EMBL" id="JBHUEH010000023">
    <property type="protein sequence ID" value="MFD1887306.1"/>
    <property type="molecule type" value="Genomic_DNA"/>
</dbReference>
<keyword evidence="1" id="KW-0812">Transmembrane</keyword>
<feature type="transmembrane region" description="Helical" evidence="1">
    <location>
        <begin position="53"/>
        <end position="74"/>
    </location>
</feature>
<reference evidence="3" key="1">
    <citation type="journal article" date="2019" name="Int. J. Syst. Evol. Microbiol.">
        <title>The Global Catalogue of Microorganisms (GCM) 10K type strain sequencing project: providing services to taxonomists for standard genome sequencing and annotation.</title>
        <authorList>
            <consortium name="The Broad Institute Genomics Platform"/>
            <consortium name="The Broad Institute Genome Sequencing Center for Infectious Disease"/>
            <person name="Wu L."/>
            <person name="Ma J."/>
        </authorList>
    </citation>
    <scope>NUCLEOTIDE SEQUENCE [LARGE SCALE GENOMIC DNA]</scope>
    <source>
        <strain evidence="3">CCUG 54950</strain>
    </source>
</reference>
<keyword evidence="3" id="KW-1185">Reference proteome</keyword>
<sequence>MNLLLRNEFMKLKRLKSLYVIFFLSFLPFIINGIGLLSMGGEQTWTKFYMFVFNQYSVLFPTVIFIFSGFYFYLEFKNKTVLNWMSYPYPRFKLIMSKLIAAFVVLFVISAINHIIHLGTLFAVYGSSMNASEFWKLPLTSFTSTTLSLLTIPVAALIAFVSRNIIVVMVSGVAAFMVMTILLASNVSIAFPFSFIYRFSIQIVEQSMGYSSLLLSASGAIIMFAYVAISLAGLYVYSHKTRM</sequence>
<feature type="transmembrane region" description="Helical" evidence="1">
    <location>
        <begin position="139"/>
        <end position="161"/>
    </location>
</feature>
<feature type="transmembrane region" description="Helical" evidence="1">
    <location>
        <begin position="20"/>
        <end position="41"/>
    </location>
</feature>
<protein>
    <submittedName>
        <fullName evidence="2">ABC transporter permease</fullName>
    </submittedName>
</protein>
<feature type="transmembrane region" description="Helical" evidence="1">
    <location>
        <begin position="173"/>
        <end position="193"/>
    </location>
</feature>
<feature type="transmembrane region" description="Helical" evidence="1">
    <location>
        <begin position="95"/>
        <end position="119"/>
    </location>
</feature>
<name>A0ABW4RLW5_9BACL</name>
<keyword evidence="1" id="KW-1133">Transmembrane helix</keyword>
<gene>
    <name evidence="2" type="ORF">ACFSC9_17565</name>
</gene>